<dbReference type="EMBL" id="BJYV01000006">
    <property type="protein sequence ID" value="GEO21319.1"/>
    <property type="molecule type" value="Genomic_DNA"/>
</dbReference>
<protein>
    <submittedName>
        <fullName evidence="1">Uncharacterized protein</fullName>
    </submittedName>
</protein>
<accession>A0A512CAU0</accession>
<reference evidence="1 2" key="1">
    <citation type="submission" date="2019-07" db="EMBL/GenBank/DDBJ databases">
        <title>Whole genome shotgun sequence of Cyclobacterium qasimii NBRC 106168.</title>
        <authorList>
            <person name="Hosoyama A."/>
            <person name="Uohara A."/>
            <person name="Ohji S."/>
            <person name="Ichikawa N."/>
        </authorList>
    </citation>
    <scope>NUCLEOTIDE SEQUENCE [LARGE SCALE GENOMIC DNA]</scope>
    <source>
        <strain evidence="1 2">NBRC 106168</strain>
    </source>
</reference>
<comment type="caution">
    <text evidence="1">The sequence shown here is derived from an EMBL/GenBank/DDBJ whole genome shotgun (WGS) entry which is preliminary data.</text>
</comment>
<dbReference type="AlphaFoldDB" id="A0A512CAU0"/>
<gene>
    <name evidence="1" type="ORF">CQA01_18530</name>
</gene>
<dbReference type="Proteomes" id="UP000321301">
    <property type="component" value="Unassembled WGS sequence"/>
</dbReference>
<sequence length="166" mass="18951">MKKLITLGLILILVGCGATKDFNGIAGKKALKGEWQVDQLEFFGAEGTYKAFMFDFADSYCFKNSTWMFIPNNYTGKFTIASNSSNCESTTARIRWSFFDSDTQRYIQFKYTDDKNKSLDPMNAGYRMKVKSLSETNMKIELEVEYQGKPFTVEMSMSKISDNVVL</sequence>
<organism evidence="1 2">
    <name type="scientific">Cyclobacterium qasimii</name>
    <dbReference type="NCBI Taxonomy" id="1350429"/>
    <lineage>
        <taxon>Bacteria</taxon>
        <taxon>Pseudomonadati</taxon>
        <taxon>Bacteroidota</taxon>
        <taxon>Cytophagia</taxon>
        <taxon>Cytophagales</taxon>
        <taxon>Cyclobacteriaceae</taxon>
        <taxon>Cyclobacterium</taxon>
    </lineage>
</organism>
<evidence type="ECO:0000313" key="2">
    <source>
        <dbReference type="Proteomes" id="UP000321301"/>
    </source>
</evidence>
<proteinExistence type="predicted"/>
<keyword evidence="2" id="KW-1185">Reference proteome</keyword>
<dbReference type="PROSITE" id="PS51257">
    <property type="entry name" value="PROKAR_LIPOPROTEIN"/>
    <property type="match status" value="1"/>
</dbReference>
<name>A0A512CAU0_9BACT</name>
<dbReference type="RefSeq" id="WP_040417332.1">
    <property type="nucleotide sequence ID" value="NZ_BJYV01000006.1"/>
</dbReference>
<evidence type="ECO:0000313" key="1">
    <source>
        <dbReference type="EMBL" id="GEO21319.1"/>
    </source>
</evidence>